<dbReference type="AlphaFoldDB" id="A0A4C1WB77"/>
<evidence type="ECO:0000313" key="2">
    <source>
        <dbReference type="EMBL" id="GBP47732.1"/>
    </source>
</evidence>
<keyword evidence="3" id="KW-1185">Reference proteome</keyword>
<name>A0A4C1WB77_EUMVA</name>
<gene>
    <name evidence="2" type="ORF">EVAR_14264_1</name>
</gene>
<dbReference type="Proteomes" id="UP000299102">
    <property type="component" value="Unassembled WGS sequence"/>
</dbReference>
<evidence type="ECO:0000313" key="3">
    <source>
        <dbReference type="Proteomes" id="UP000299102"/>
    </source>
</evidence>
<proteinExistence type="predicted"/>
<organism evidence="2 3">
    <name type="scientific">Eumeta variegata</name>
    <name type="common">Bagworm moth</name>
    <name type="synonym">Eumeta japonica</name>
    <dbReference type="NCBI Taxonomy" id="151549"/>
    <lineage>
        <taxon>Eukaryota</taxon>
        <taxon>Metazoa</taxon>
        <taxon>Ecdysozoa</taxon>
        <taxon>Arthropoda</taxon>
        <taxon>Hexapoda</taxon>
        <taxon>Insecta</taxon>
        <taxon>Pterygota</taxon>
        <taxon>Neoptera</taxon>
        <taxon>Endopterygota</taxon>
        <taxon>Lepidoptera</taxon>
        <taxon>Glossata</taxon>
        <taxon>Ditrysia</taxon>
        <taxon>Tineoidea</taxon>
        <taxon>Psychidae</taxon>
        <taxon>Oiketicinae</taxon>
        <taxon>Eumeta</taxon>
    </lineage>
</organism>
<feature type="region of interest" description="Disordered" evidence="1">
    <location>
        <begin position="1"/>
        <end position="50"/>
    </location>
</feature>
<reference evidence="2 3" key="1">
    <citation type="journal article" date="2019" name="Commun. Biol.">
        <title>The bagworm genome reveals a unique fibroin gene that provides high tensile strength.</title>
        <authorList>
            <person name="Kono N."/>
            <person name="Nakamura H."/>
            <person name="Ohtoshi R."/>
            <person name="Tomita M."/>
            <person name="Numata K."/>
            <person name="Arakawa K."/>
        </authorList>
    </citation>
    <scope>NUCLEOTIDE SEQUENCE [LARGE SCALE GENOMIC DNA]</scope>
</reference>
<evidence type="ECO:0000256" key="1">
    <source>
        <dbReference type="SAM" id="MobiDB-lite"/>
    </source>
</evidence>
<accession>A0A4C1WB77</accession>
<sequence>MGERINAKMLKRTGTETARRRSVSAARPPRRGIGRGPRQKPQRGNSRGEVKHRLFVLEFSERVYVERCKGGSMAARVKGSENMGIVAAQSRRAVIHQRCLLQPTLER</sequence>
<protein>
    <submittedName>
        <fullName evidence="2">Uncharacterized protein</fullName>
    </submittedName>
</protein>
<dbReference type="EMBL" id="BGZK01000508">
    <property type="protein sequence ID" value="GBP47732.1"/>
    <property type="molecule type" value="Genomic_DNA"/>
</dbReference>
<feature type="compositionally biased region" description="Basic residues" evidence="1">
    <location>
        <begin position="28"/>
        <end position="41"/>
    </location>
</feature>
<comment type="caution">
    <text evidence="2">The sequence shown here is derived from an EMBL/GenBank/DDBJ whole genome shotgun (WGS) entry which is preliminary data.</text>
</comment>